<dbReference type="PROSITE" id="PS50156">
    <property type="entry name" value="SSD"/>
    <property type="match status" value="2"/>
</dbReference>
<evidence type="ECO:0000256" key="5">
    <source>
        <dbReference type="ARBA" id="ARBA00022989"/>
    </source>
</evidence>
<sequence length="731" mass="76905">MFHRIGRFVVRHRWWTIVAWLVAAAAIVATAPKLTTNTDESSFLPRHYESIKAAEVQSKAFPQAFTPSAIFLFERTDGGALDAADKEIAQKVVAGVGAAKIDTVEAVIPSPETSKDGKYTLAYVKMKQTGGDPSKMADAAEQLRDKGKELARGSHLDVLLGGSAAQQLDQQDASQKGDSLIAFGTIGAIVITLLIIFRAPIIALLPILLVIVVAMAANGLIADANKLFDLKADSTVTGILVVVLFGVGTDYFLFLMFRYRERLRAGDDPKEAVVNAVGRVGEAIASAAGAVIIAFMALILSSLGMFRSLGPSLAIAVAVTLLAALTLFPAVLSLFSPRVLFWPSKAWQREPTGARFASFGRFTGLRPALVAGISGLLMAGLALAALGFSGTFDLASGSMPKDKESMVVQSKMISAYSAGAAEPTHVYLVKAGGQLDRDALPAFQQKLQSVPGVASAEVDPQSGISKDGTTADFTVLLKDAPASGAAIDTVDRLRNTAHADAPAGTTALVGGITAVYKDINLAMDHDYKLVFPVAALLIMVILGLLLRSVVAPWYLMASVGLGFGATLGATTLLFQNIQGESGLMFMLPIIVYLFVVAIGTDYNILMIARLREEAREGRSPREAASMAIRHTGPTVAAAGFILAASFATLMLAGNSFMTQMGFAVAFGIVVAAFVMSLFFTPALTALIGHAAWWPGHADSRPDRPGKVVASGVPGQAAEAGQDEYDASGSRR</sequence>
<accession>A0A345STF6</accession>
<evidence type="ECO:0000259" key="9">
    <source>
        <dbReference type="PROSITE" id="PS50156"/>
    </source>
</evidence>
<dbReference type="PANTHER" id="PTHR33406:SF6">
    <property type="entry name" value="MEMBRANE PROTEIN YDGH-RELATED"/>
    <property type="match status" value="1"/>
</dbReference>
<dbReference type="InterPro" id="IPR000731">
    <property type="entry name" value="SSD"/>
</dbReference>
<feature type="transmembrane region" description="Helical" evidence="8">
    <location>
        <begin position="313"/>
        <end position="335"/>
    </location>
</feature>
<dbReference type="Pfam" id="PF03176">
    <property type="entry name" value="MMPL"/>
    <property type="match status" value="2"/>
</dbReference>
<dbReference type="EMBL" id="CP031264">
    <property type="protein sequence ID" value="AXI77011.1"/>
    <property type="molecule type" value="Genomic_DNA"/>
</dbReference>
<feature type="transmembrane region" description="Helical" evidence="8">
    <location>
        <begin position="553"/>
        <end position="577"/>
    </location>
</feature>
<name>A0A345STF6_9ACTN</name>
<feature type="transmembrane region" description="Helical" evidence="8">
    <location>
        <begin position="180"/>
        <end position="197"/>
    </location>
</feature>
<organism evidence="10 11">
    <name type="scientific">Peterkaempfera bronchialis</name>
    <dbReference type="NCBI Taxonomy" id="2126346"/>
    <lineage>
        <taxon>Bacteria</taxon>
        <taxon>Bacillati</taxon>
        <taxon>Actinomycetota</taxon>
        <taxon>Actinomycetes</taxon>
        <taxon>Kitasatosporales</taxon>
        <taxon>Streptomycetaceae</taxon>
        <taxon>Peterkaempfera</taxon>
    </lineage>
</organism>
<evidence type="ECO:0000256" key="6">
    <source>
        <dbReference type="ARBA" id="ARBA00023136"/>
    </source>
</evidence>
<evidence type="ECO:0000313" key="10">
    <source>
        <dbReference type="EMBL" id="AXI77011.1"/>
    </source>
</evidence>
<comment type="similarity">
    <text evidence="2">Belongs to the resistance-nodulation-cell division (RND) (TC 2.A.6) family. MmpL subfamily.</text>
</comment>
<feature type="transmembrane region" description="Helical" evidence="8">
    <location>
        <begin position="280"/>
        <end position="301"/>
    </location>
</feature>
<evidence type="ECO:0000256" key="1">
    <source>
        <dbReference type="ARBA" id="ARBA00004651"/>
    </source>
</evidence>
<dbReference type="PANTHER" id="PTHR33406">
    <property type="entry name" value="MEMBRANE PROTEIN MJ1562-RELATED"/>
    <property type="match status" value="1"/>
</dbReference>
<evidence type="ECO:0000256" key="8">
    <source>
        <dbReference type="SAM" id="Phobius"/>
    </source>
</evidence>
<evidence type="ECO:0000313" key="11">
    <source>
        <dbReference type="Proteomes" id="UP000249340"/>
    </source>
</evidence>
<evidence type="ECO:0000256" key="3">
    <source>
        <dbReference type="ARBA" id="ARBA00022475"/>
    </source>
</evidence>
<proteinExistence type="inferred from homology"/>
<dbReference type="KEGG" id="stri:C7M71_005665"/>
<dbReference type="GO" id="GO:0005886">
    <property type="term" value="C:plasma membrane"/>
    <property type="evidence" value="ECO:0007669"/>
    <property type="project" value="UniProtKB-SubCell"/>
</dbReference>
<evidence type="ECO:0000256" key="4">
    <source>
        <dbReference type="ARBA" id="ARBA00022692"/>
    </source>
</evidence>
<feature type="transmembrane region" description="Helical" evidence="8">
    <location>
        <begin position="234"/>
        <end position="259"/>
    </location>
</feature>
<dbReference type="RefSeq" id="WP_111491895.1">
    <property type="nucleotide sequence ID" value="NZ_CP031264.1"/>
</dbReference>
<evidence type="ECO:0000256" key="7">
    <source>
        <dbReference type="SAM" id="MobiDB-lite"/>
    </source>
</evidence>
<keyword evidence="11" id="KW-1185">Reference proteome</keyword>
<feature type="region of interest" description="Disordered" evidence="7">
    <location>
        <begin position="700"/>
        <end position="731"/>
    </location>
</feature>
<keyword evidence="4 8" id="KW-0812">Transmembrane</keyword>
<feature type="transmembrane region" description="Helical" evidence="8">
    <location>
        <begin position="589"/>
        <end position="610"/>
    </location>
</feature>
<feature type="transmembrane region" description="Helical" evidence="8">
    <location>
        <begin position="631"/>
        <end position="652"/>
    </location>
</feature>
<feature type="domain" description="SSD" evidence="9">
    <location>
        <begin position="560"/>
        <end position="685"/>
    </location>
</feature>
<gene>
    <name evidence="10" type="ORF">C7M71_005665</name>
</gene>
<dbReference type="OrthoDB" id="2365435at2"/>
<keyword evidence="5 8" id="KW-1133">Transmembrane helix</keyword>
<evidence type="ECO:0000256" key="2">
    <source>
        <dbReference type="ARBA" id="ARBA00010157"/>
    </source>
</evidence>
<comment type="subcellular location">
    <subcellularLocation>
        <location evidence="1">Cell membrane</location>
        <topology evidence="1">Multi-pass membrane protein</topology>
    </subcellularLocation>
</comment>
<dbReference type="Gene3D" id="1.20.1640.10">
    <property type="entry name" value="Multidrug efflux transporter AcrB transmembrane domain"/>
    <property type="match status" value="2"/>
</dbReference>
<dbReference type="AlphaFoldDB" id="A0A345STF6"/>
<reference evidence="11" key="1">
    <citation type="submission" date="2018-07" db="EMBL/GenBank/DDBJ databases">
        <title>Streptacidiphilus bronchialis DSM 106435 chromosome.</title>
        <authorList>
            <person name="Batra D."/>
            <person name="Gulvik C.A."/>
        </authorList>
    </citation>
    <scope>NUCLEOTIDE SEQUENCE [LARGE SCALE GENOMIC DNA]</scope>
    <source>
        <strain evidence="11">DSM 106435</strain>
    </source>
</reference>
<feature type="transmembrane region" description="Helical" evidence="8">
    <location>
        <begin position="529"/>
        <end position="546"/>
    </location>
</feature>
<keyword evidence="6 8" id="KW-0472">Membrane</keyword>
<dbReference type="SUPFAM" id="SSF82866">
    <property type="entry name" value="Multidrug efflux transporter AcrB transmembrane domain"/>
    <property type="match status" value="2"/>
</dbReference>
<dbReference type="InterPro" id="IPR050545">
    <property type="entry name" value="Mycobact_MmpL"/>
</dbReference>
<keyword evidence="3" id="KW-1003">Cell membrane</keyword>
<dbReference type="InterPro" id="IPR004869">
    <property type="entry name" value="MMPL_dom"/>
</dbReference>
<feature type="transmembrane region" description="Helical" evidence="8">
    <location>
        <begin position="664"/>
        <end position="693"/>
    </location>
</feature>
<protein>
    <submittedName>
        <fullName evidence="10">MMPL family transporter</fullName>
    </submittedName>
</protein>
<dbReference type="Proteomes" id="UP000249340">
    <property type="component" value="Chromosome"/>
</dbReference>
<feature type="transmembrane region" description="Helical" evidence="8">
    <location>
        <begin position="204"/>
        <end position="222"/>
    </location>
</feature>
<feature type="domain" description="SSD" evidence="9">
    <location>
        <begin position="202"/>
        <end position="334"/>
    </location>
</feature>
<feature type="transmembrane region" description="Helical" evidence="8">
    <location>
        <begin position="368"/>
        <end position="392"/>
    </location>
</feature>